<dbReference type="EMBL" id="SBII01000013">
    <property type="protein sequence ID" value="RWW92140.1"/>
    <property type="molecule type" value="Genomic_DNA"/>
</dbReference>
<name>A0A3S3QLR9_9FLAO</name>
<protein>
    <recommendedName>
        <fullName evidence="3">DUF3108 domain-containing protein</fullName>
    </recommendedName>
</protein>
<dbReference type="RefSeq" id="WP_128391005.1">
    <property type="nucleotide sequence ID" value="NZ_SBII01000013.1"/>
</dbReference>
<dbReference type="InterPro" id="IPR021457">
    <property type="entry name" value="DUF3108"/>
</dbReference>
<dbReference type="Pfam" id="PF11306">
    <property type="entry name" value="DUF3108"/>
    <property type="match status" value="1"/>
</dbReference>
<sequence length="244" mass="27810">MKNILTLLFAFIVFGLTAQTKKMVPGNPAIETKWIKNEKYQMSWMALRGEAEKYIVARINYQVVAGPNKLSILSSVDVNKATTKWIDSTIVAIPSLKPIHHYSDNLERGVSLYFGKKVTGKYEDKATKQKSVIDDAVTGEYFDSNFLPYLIRLLPLKEGYTQEIVTYDYSSAKKGLLTVSITKVKSGTYQTKKGDVPVWIVSSVETIKGQQNNVDYYIGKKDRAFWKQDIFDGYQATRIERLEY</sequence>
<gene>
    <name evidence="1" type="ORF">EPI11_16055</name>
</gene>
<comment type="caution">
    <text evidence="1">The sequence shown here is derived from an EMBL/GenBank/DDBJ whole genome shotgun (WGS) entry which is preliminary data.</text>
</comment>
<dbReference type="OrthoDB" id="756873at2"/>
<accession>A0A3S3QLR9</accession>
<proteinExistence type="predicted"/>
<evidence type="ECO:0008006" key="3">
    <source>
        <dbReference type="Google" id="ProtNLM"/>
    </source>
</evidence>
<evidence type="ECO:0000313" key="1">
    <source>
        <dbReference type="EMBL" id="RWW92140.1"/>
    </source>
</evidence>
<dbReference type="AlphaFoldDB" id="A0A3S3QLR9"/>
<evidence type="ECO:0000313" key="2">
    <source>
        <dbReference type="Proteomes" id="UP000287527"/>
    </source>
</evidence>
<dbReference type="Proteomes" id="UP000287527">
    <property type="component" value="Unassembled WGS sequence"/>
</dbReference>
<reference evidence="1 2" key="1">
    <citation type="submission" date="2019-01" db="EMBL/GenBank/DDBJ databases">
        <title>Flavobacterium sp. nov.,isolated from freshwater.</title>
        <authorList>
            <person name="Zhang R."/>
            <person name="Du Z.-J."/>
        </authorList>
    </citation>
    <scope>NUCLEOTIDE SEQUENCE [LARGE SCALE GENOMIC DNA]</scope>
    <source>
        <strain evidence="1 2">1E403</strain>
    </source>
</reference>
<keyword evidence="2" id="KW-1185">Reference proteome</keyword>
<organism evidence="1 2">
    <name type="scientific">Flavobacterium cerinum</name>
    <dbReference type="NCBI Taxonomy" id="2502784"/>
    <lineage>
        <taxon>Bacteria</taxon>
        <taxon>Pseudomonadati</taxon>
        <taxon>Bacteroidota</taxon>
        <taxon>Flavobacteriia</taxon>
        <taxon>Flavobacteriales</taxon>
        <taxon>Flavobacteriaceae</taxon>
        <taxon>Flavobacterium</taxon>
    </lineage>
</organism>